<dbReference type="AlphaFoldDB" id="A0A8H7YAR9"/>
<feature type="region of interest" description="Disordered" evidence="1">
    <location>
        <begin position="657"/>
        <end position="687"/>
    </location>
</feature>
<evidence type="ECO:0008006" key="4">
    <source>
        <dbReference type="Google" id="ProtNLM"/>
    </source>
</evidence>
<accession>A0A8H7YAR9</accession>
<feature type="transmembrane region" description="Helical" evidence="2">
    <location>
        <begin position="34"/>
        <end position="52"/>
    </location>
</feature>
<feature type="region of interest" description="Disordered" evidence="1">
    <location>
        <begin position="830"/>
        <end position="868"/>
    </location>
</feature>
<feature type="transmembrane region" description="Helical" evidence="2">
    <location>
        <begin position="507"/>
        <end position="526"/>
    </location>
</feature>
<feature type="transmembrane region" description="Helical" evidence="2">
    <location>
        <begin position="177"/>
        <end position="195"/>
    </location>
</feature>
<feature type="compositionally biased region" description="Polar residues" evidence="1">
    <location>
        <begin position="663"/>
        <end position="681"/>
    </location>
</feature>
<name>A0A8H7YAR9_PSICU</name>
<evidence type="ECO:0000313" key="3">
    <source>
        <dbReference type="EMBL" id="KAG5173984.1"/>
    </source>
</evidence>
<keyword evidence="2" id="KW-0812">Transmembrane</keyword>
<dbReference type="Gene3D" id="3.60.110.10">
    <property type="entry name" value="Carbon-nitrogen hydrolase"/>
    <property type="match status" value="1"/>
</dbReference>
<feature type="transmembrane region" description="Helical" evidence="2">
    <location>
        <begin position="64"/>
        <end position="86"/>
    </location>
</feature>
<gene>
    <name evidence="3" type="ORF">JR316_000642</name>
</gene>
<evidence type="ECO:0000256" key="2">
    <source>
        <dbReference type="SAM" id="Phobius"/>
    </source>
</evidence>
<feature type="transmembrane region" description="Helical" evidence="2">
    <location>
        <begin position="215"/>
        <end position="235"/>
    </location>
</feature>
<proteinExistence type="predicted"/>
<feature type="compositionally biased region" description="Low complexity" evidence="1">
    <location>
        <begin position="837"/>
        <end position="852"/>
    </location>
</feature>
<keyword evidence="2" id="KW-0472">Membrane</keyword>
<sequence>MNLRQVVFHDHRNTAFISLSLIVSALAVRPDSTILPLIGINSILLVYSPFLFRADKLRTRNVILTWFALSIGSVFSRLHASIQALSTPGGSLAALFFSSGTLSAITLTTLFFGTKYQGRPSLSPWSRVTIFPALWATTWCTISHLNPVGHLATWSAAQTNDAYGWLIPFIGPAGRDWIIAAWAVVIAQIIGSWYIGPLDPFEFGPIQQDHTHDNIPATGILALSLFSLAVPSYVFNGLPLPASGSTLDISTPLTVGCVLPPYDRYHHHVLTLDDYIAESSHIQSQAKLILWPEGAVTFNSIEERENAFSTIREKISGSYVGVSFEETISDPDDPTDRTPITQTGLAVISQYSPEPHHIYYKRNLVPFAESFRLRHSKLPPSIFDFRVPNPKAIRNRTIPITSSICLDFAQPHPFAELDSRPALILAPARTWDRTVGYAMWMQAKQRAEELDSMVLWCDGGEGGVSGVAGRGYSDVSQVGQGSFIRTVGIQYPFNNQATPFARFGDSILLLFWFSVYGFALFGRPLSMIGRRIQAGALLTYGGAILPAVRYIQNRRVANGQAEAAPQPNLELALFPTSLRSNSSQSKLAHSLRGSLRNLTWKASTTDLGRRVFHRKRVISTESTIKEESSTEDFHIITVEDFDPSFSLASILDISFTPDAGPSQPAQTTLARDRYANQSPSEPTKAALTPGLLAPLVIPDSLPHPRISAYTSHTLTSSEGSPTFTEIAHIASSFPLPPSYNPASISSLSPEARPGALQIIRNTPSFTTPVSEVNPASVLSSKHRKPPIPYRPAVYLSVSVMASLLPKKNRDVVDFGEEMDYSHVQWFQDAPQRPSTLPQPEQRQPQQHHQQQQQHHHQQHHPTEPYQPSPHVIDQNEGFIFALSAAPNVLYQRYKQYGQLGVLGWCSEFSELVDNLKELGFAGNMFVTTRAQALKCCEEIMQLRAERMEEVKMQLVLMYLSSQVARLRRFLDVDRVWNDYPDVGIPLEVK</sequence>
<dbReference type="InterPro" id="IPR036526">
    <property type="entry name" value="C-N_Hydrolase_sf"/>
</dbReference>
<keyword evidence="2" id="KW-1133">Transmembrane helix</keyword>
<dbReference type="EMBL" id="JAFIQS010000001">
    <property type="protein sequence ID" value="KAG5173984.1"/>
    <property type="molecule type" value="Genomic_DNA"/>
</dbReference>
<dbReference type="OrthoDB" id="2626014at2759"/>
<comment type="caution">
    <text evidence="3">The sequence shown here is derived from an EMBL/GenBank/DDBJ whole genome shotgun (WGS) entry which is preliminary data.</text>
</comment>
<reference evidence="3" key="1">
    <citation type="submission" date="2021-02" db="EMBL/GenBank/DDBJ databases">
        <title>Psilocybe cubensis genome.</title>
        <authorList>
            <person name="Mckernan K.J."/>
            <person name="Crawford S."/>
            <person name="Trippe A."/>
            <person name="Kane L.T."/>
            <person name="Mclaughlin S."/>
        </authorList>
    </citation>
    <scope>NUCLEOTIDE SEQUENCE [LARGE SCALE GENOMIC DNA]</scope>
    <source>
        <strain evidence="3">MGC-MH-2018</strain>
    </source>
</reference>
<organism evidence="3">
    <name type="scientific">Psilocybe cubensis</name>
    <name type="common">Psychedelic mushroom</name>
    <name type="synonym">Stropharia cubensis</name>
    <dbReference type="NCBI Taxonomy" id="181762"/>
    <lineage>
        <taxon>Eukaryota</taxon>
        <taxon>Fungi</taxon>
        <taxon>Dikarya</taxon>
        <taxon>Basidiomycota</taxon>
        <taxon>Agaricomycotina</taxon>
        <taxon>Agaricomycetes</taxon>
        <taxon>Agaricomycetidae</taxon>
        <taxon>Agaricales</taxon>
        <taxon>Agaricineae</taxon>
        <taxon>Strophariaceae</taxon>
        <taxon>Psilocybe</taxon>
    </lineage>
</organism>
<evidence type="ECO:0000256" key="1">
    <source>
        <dbReference type="SAM" id="MobiDB-lite"/>
    </source>
</evidence>
<dbReference type="SUPFAM" id="SSF56317">
    <property type="entry name" value="Carbon-nitrogen hydrolase"/>
    <property type="match status" value="1"/>
</dbReference>
<protein>
    <recommendedName>
        <fullName evidence="4">CN hydrolase domain-containing protein</fullName>
    </recommendedName>
</protein>
<feature type="transmembrane region" description="Helical" evidence="2">
    <location>
        <begin position="92"/>
        <end position="113"/>
    </location>
</feature>